<organism evidence="3">
    <name type="scientific">Magnetococcus massalia (strain MO-1)</name>
    <dbReference type="NCBI Taxonomy" id="451514"/>
    <lineage>
        <taxon>Bacteria</taxon>
        <taxon>Pseudomonadati</taxon>
        <taxon>Pseudomonadota</taxon>
        <taxon>Magnetococcia</taxon>
        <taxon>Magnetococcales</taxon>
        <taxon>Magnetococcaceae</taxon>
        <taxon>Magnetococcus</taxon>
    </lineage>
</organism>
<dbReference type="InterPro" id="IPR051829">
    <property type="entry name" value="Multiheme_Cytochr_ET"/>
</dbReference>
<reference evidence="3" key="1">
    <citation type="submission" date="2015-04" db="EMBL/GenBank/DDBJ databases">
        <authorList>
            <person name="Syromyatnikov M.Y."/>
            <person name="Popov V.N."/>
        </authorList>
    </citation>
    <scope>NUCLEOTIDE SEQUENCE</scope>
    <source>
        <strain evidence="3">MO-1</strain>
    </source>
</reference>
<accession>A0A1S7LLJ4</accession>
<feature type="chain" id="PRO_5013137059" evidence="2">
    <location>
        <begin position="28"/>
        <end position="488"/>
    </location>
</feature>
<dbReference type="EMBL" id="LO017727">
    <property type="protein sequence ID" value="CRH06994.1"/>
    <property type="molecule type" value="Genomic_DNA"/>
</dbReference>
<sequence length="488" mass="54695">MKKTWLRSLGGVAAFAFALFITLDAEAVRPNGQPGKDWGSEAGRECAECHKKENPGMWAEWNKSQHGQNGVDCLDCHKAKASDVDAFKHKGQMISVLVTPTDCAQCHETEVKEQQRSHHAHAGQILNSLDNLLGEVIGGPAAVNVGCRQCHGSKVELDAKKRPTLDTWPNTGIGRINPDGSLGSCSACHGRHRFSRAQARHPDTCGKCHIGPDHPQLEVYNESKHGILFRSRIAEMNLESDKWEPGVDYSAAPTCSTCHMSGAPGVTKTHDVGERISWNLRSPISNKINLVRLNNGSSFDVPNGKHLPKVGDTARGAKVIEVLNWDERRDRMQTVCFACHGERVVAGHYKQLDDAVELYNEKFARPIKKIMSELKKMGKVSKAPFDDKIEWIWWEIWHHEGRVARHGASMMGPDYAWWHGLYEVAKHTYFKFIPELKKVAGEEGAKKLLTKYFKPIAGHDWYFNGMNKDALKAIRQEYEKRYGKGSMD</sequence>
<protein>
    <submittedName>
        <fullName evidence="3">Uncharacterized protein</fullName>
    </submittedName>
</protein>
<evidence type="ECO:0000313" key="3">
    <source>
        <dbReference type="EMBL" id="CRH06994.1"/>
    </source>
</evidence>
<dbReference type="Gene3D" id="1.10.780.10">
    <property type="entry name" value="Hydroxylamine Oxidoreductase, Chain A, domain 1"/>
    <property type="match status" value="1"/>
</dbReference>
<evidence type="ECO:0000256" key="2">
    <source>
        <dbReference type="SAM" id="SignalP"/>
    </source>
</evidence>
<dbReference type="AlphaFoldDB" id="A0A1S7LLJ4"/>
<dbReference type="Pfam" id="PF13447">
    <property type="entry name" value="Multi-haem_cyto"/>
    <property type="match status" value="1"/>
</dbReference>
<keyword evidence="1 2" id="KW-0732">Signal</keyword>
<proteinExistence type="predicted"/>
<gene>
    <name evidence="3" type="ORF">MAGMO_2847</name>
</gene>
<evidence type="ECO:0000256" key="1">
    <source>
        <dbReference type="ARBA" id="ARBA00022729"/>
    </source>
</evidence>
<feature type="signal peptide" evidence="2">
    <location>
        <begin position="1"/>
        <end position="27"/>
    </location>
</feature>
<dbReference type="SUPFAM" id="SSF48695">
    <property type="entry name" value="Multiheme cytochromes"/>
    <property type="match status" value="1"/>
</dbReference>
<dbReference type="PANTHER" id="PTHR35038">
    <property type="entry name" value="DISSIMILATORY SULFITE REDUCTASE SIRA"/>
    <property type="match status" value="1"/>
</dbReference>
<dbReference type="InterPro" id="IPR036280">
    <property type="entry name" value="Multihaem_cyt_sf"/>
</dbReference>
<dbReference type="Gene3D" id="1.20.850.10">
    <property type="entry name" value="Hydroxylamine Oxidoreductase, Chain A, domain 2"/>
    <property type="match status" value="1"/>
</dbReference>
<name>A0A1S7LLJ4_MAGMO</name>